<dbReference type="InterPro" id="IPR011256">
    <property type="entry name" value="Reg_factor_effector_dom_sf"/>
</dbReference>
<feature type="domain" description="HTH araC/xylS-type" evidence="4">
    <location>
        <begin position="8"/>
        <end position="106"/>
    </location>
</feature>
<dbReference type="EMBL" id="JACSQI010000015">
    <property type="protein sequence ID" value="MBD7975115.1"/>
    <property type="molecule type" value="Genomic_DNA"/>
</dbReference>
<keyword evidence="3" id="KW-0804">Transcription</keyword>
<dbReference type="SMART" id="SM00871">
    <property type="entry name" value="AraC_E_bind"/>
    <property type="match status" value="1"/>
</dbReference>
<dbReference type="Gene3D" id="1.10.10.60">
    <property type="entry name" value="Homeodomain-like"/>
    <property type="match status" value="2"/>
</dbReference>
<evidence type="ECO:0000313" key="6">
    <source>
        <dbReference type="Proteomes" id="UP000605603"/>
    </source>
</evidence>
<dbReference type="SMART" id="SM00342">
    <property type="entry name" value="HTH_ARAC"/>
    <property type="match status" value="1"/>
</dbReference>
<proteinExistence type="predicted"/>
<organism evidence="5 6">
    <name type="scientific">Escherichia whittamii</name>
    <dbReference type="NCBI Taxonomy" id="2762229"/>
    <lineage>
        <taxon>Bacteria</taxon>
        <taxon>Pseudomonadati</taxon>
        <taxon>Pseudomonadota</taxon>
        <taxon>Gammaproteobacteria</taxon>
        <taxon>Enterobacterales</taxon>
        <taxon>Enterobacteriaceae</taxon>
        <taxon>Escherichia</taxon>
    </lineage>
</organism>
<dbReference type="Pfam" id="PF12833">
    <property type="entry name" value="HTH_18"/>
    <property type="match status" value="1"/>
</dbReference>
<dbReference type="InterPro" id="IPR020449">
    <property type="entry name" value="Tscrpt_reg_AraC-type_HTH"/>
</dbReference>
<dbReference type="InterPro" id="IPR009057">
    <property type="entry name" value="Homeodomain-like_sf"/>
</dbReference>
<dbReference type="SUPFAM" id="SSF46689">
    <property type="entry name" value="Homeodomain-like"/>
    <property type="match status" value="2"/>
</dbReference>
<evidence type="ECO:0000256" key="2">
    <source>
        <dbReference type="ARBA" id="ARBA00023125"/>
    </source>
</evidence>
<dbReference type="PROSITE" id="PS01124">
    <property type="entry name" value="HTH_ARAC_FAMILY_2"/>
    <property type="match status" value="1"/>
</dbReference>
<dbReference type="PRINTS" id="PR00032">
    <property type="entry name" value="HTHARAC"/>
</dbReference>
<dbReference type="Pfam" id="PF06445">
    <property type="entry name" value="GyrI-like"/>
    <property type="match status" value="1"/>
</dbReference>
<dbReference type="RefSeq" id="WP_064530493.1">
    <property type="nucleotide sequence ID" value="NZ_JACSQI010000015.1"/>
</dbReference>
<keyword evidence="2" id="KW-0238">DNA-binding</keyword>
<dbReference type="InterPro" id="IPR018060">
    <property type="entry name" value="HTH_AraC"/>
</dbReference>
<dbReference type="InterPro" id="IPR010499">
    <property type="entry name" value="AraC_E-bd"/>
</dbReference>
<dbReference type="PANTHER" id="PTHR47504">
    <property type="entry name" value="RIGHT ORIGIN-BINDING PROTEIN"/>
    <property type="match status" value="1"/>
</dbReference>
<dbReference type="SUPFAM" id="SSF55136">
    <property type="entry name" value="Probable bacterial effector-binding domain"/>
    <property type="match status" value="1"/>
</dbReference>
<evidence type="ECO:0000256" key="3">
    <source>
        <dbReference type="ARBA" id="ARBA00023163"/>
    </source>
</evidence>
<evidence type="ECO:0000313" key="5">
    <source>
        <dbReference type="EMBL" id="MBD7975115.1"/>
    </source>
</evidence>
<dbReference type="Proteomes" id="UP000605603">
    <property type="component" value="Unassembled WGS sequence"/>
</dbReference>
<dbReference type="InterPro" id="IPR050959">
    <property type="entry name" value="MarA-like"/>
</dbReference>
<evidence type="ECO:0000256" key="1">
    <source>
        <dbReference type="ARBA" id="ARBA00023015"/>
    </source>
</evidence>
<dbReference type="PANTHER" id="PTHR47504:SF3">
    <property type="entry name" value="HTH-TYPE TRANSCRIPTIONAL REGULATOR YKGA-RELATED"/>
    <property type="match status" value="1"/>
</dbReference>
<gene>
    <name evidence="5" type="ORF">H9644_19070</name>
</gene>
<name>A0ABR8TH60_9ESCH</name>
<dbReference type="Gene3D" id="3.20.80.10">
    <property type="entry name" value="Regulatory factor, effector binding domain"/>
    <property type="match status" value="1"/>
</dbReference>
<accession>A0ABR8TH60</accession>
<protein>
    <submittedName>
        <fullName evidence="5">Helix-turn-helix domain-containing protein</fullName>
    </submittedName>
</protein>
<reference evidence="5 6" key="1">
    <citation type="submission" date="2020-08" db="EMBL/GenBank/DDBJ databases">
        <title>A Genomic Blueprint of the Chicken Gut Microbiome.</title>
        <authorList>
            <person name="Gilroy R."/>
            <person name="Ravi A."/>
            <person name="Getino M."/>
            <person name="Pursley I."/>
            <person name="Horton D.L."/>
            <person name="Alikhan N.-F."/>
            <person name="Baker D."/>
            <person name="Gharbi K."/>
            <person name="Hall N."/>
            <person name="Watson M."/>
            <person name="Adriaenssens E.M."/>
            <person name="Foster-Nyarko E."/>
            <person name="Jarju S."/>
            <person name="Secka A."/>
            <person name="Antonio M."/>
            <person name="Oren A."/>
            <person name="Chaudhuri R."/>
            <person name="La Ragione R.M."/>
            <person name="Hildebrand F."/>
            <person name="Pallen M.J."/>
        </authorList>
    </citation>
    <scope>NUCLEOTIDE SEQUENCE [LARGE SCALE GENOMIC DNA]</scope>
    <source>
        <strain evidence="5 6">Sa2BVA5</strain>
    </source>
</reference>
<comment type="caution">
    <text evidence="5">The sequence shown here is derived from an EMBL/GenBank/DDBJ whole genome shotgun (WGS) entry which is preliminary data.</text>
</comment>
<evidence type="ECO:0000259" key="4">
    <source>
        <dbReference type="PROSITE" id="PS01124"/>
    </source>
</evidence>
<dbReference type="InterPro" id="IPR029442">
    <property type="entry name" value="GyrI-like"/>
</dbReference>
<keyword evidence="6" id="KW-1185">Reference proteome</keyword>
<sequence length="285" mass="33907">MIRQKILQQLLEWIECNLGNPISIEDIAQKSGYSRRNIQLLFRNFMHVPLGEYIRKRRLCRAAILVRLTAKSMLDIALSLHFDSQQSFSREFKKLFGCSPREYRLRDYWDLENIFPPFLTRQYPKTDCTLIHFPETRIFGNAFKYDIEVSNKSPDEEVKLRRHYLARYMRNFKTDIYFVSTFKPSTKSVDLLTVETFVGTVCEHADTDMPKEWSTTQGLYASFRYEGDWEYYPDWVRNVYLIELPARGLARVNGSDIERFYYNDNFVEQDSNDVVCEIFIPVRPV</sequence>
<keyword evidence="1" id="KW-0805">Transcription regulation</keyword>